<gene>
    <name evidence="6" type="primary">lepB_2</name>
    <name evidence="6" type="ordered locus">TREAZ_0416</name>
</gene>
<dbReference type="HOGENOM" id="CLU_847142_0_0_12"/>
<protein>
    <recommendedName>
        <fullName evidence="2 4">Signal peptidase I</fullName>
        <ecNumber evidence="4">3.4.21.89</ecNumber>
    </recommendedName>
</protein>
<dbReference type="InterPro" id="IPR036286">
    <property type="entry name" value="LexA/Signal_pep-like_sf"/>
</dbReference>
<dbReference type="KEGG" id="taz:TREAZ_0416"/>
<dbReference type="GO" id="GO:0009003">
    <property type="term" value="F:signal peptidase activity"/>
    <property type="evidence" value="ECO:0007669"/>
    <property type="project" value="UniProtKB-EC"/>
</dbReference>
<evidence type="ECO:0000256" key="3">
    <source>
        <dbReference type="PIRSR" id="PIRSR600223-1"/>
    </source>
</evidence>
<keyword evidence="4" id="KW-1133">Transmembrane helix</keyword>
<dbReference type="SUPFAM" id="SSF51306">
    <property type="entry name" value="LexA/Signal peptidase"/>
    <property type="match status" value="1"/>
</dbReference>
<reference evidence="6 7" key="2">
    <citation type="journal article" date="2011" name="ISME J.">
        <title>RNA-seq reveals cooperative metabolic interactions between two termite-gut spirochete species in co-culture.</title>
        <authorList>
            <person name="Rosenthal A.Z."/>
            <person name="Matson E.G."/>
            <person name="Eldar A."/>
            <person name="Leadbetter J.R."/>
        </authorList>
    </citation>
    <scope>NUCLEOTIDE SEQUENCE [LARGE SCALE GENOMIC DNA]</scope>
    <source>
        <strain evidence="7">ATCC BAA-888 / DSM 13862 / ZAS-9</strain>
    </source>
</reference>
<dbReference type="InterPro" id="IPR000223">
    <property type="entry name" value="Pept_S26A_signal_pept_1"/>
</dbReference>
<dbReference type="Gene3D" id="2.10.109.10">
    <property type="entry name" value="Umud Fragment, subunit A"/>
    <property type="match status" value="1"/>
</dbReference>
<keyword evidence="7" id="KW-1185">Reference proteome</keyword>
<dbReference type="STRING" id="545695.TREAZ_0416"/>
<evidence type="ECO:0000256" key="4">
    <source>
        <dbReference type="RuleBase" id="RU362042"/>
    </source>
</evidence>
<dbReference type="AlphaFoldDB" id="F5YCV8"/>
<dbReference type="RefSeq" id="WP_015711529.1">
    <property type="nucleotide sequence ID" value="NC_015577.1"/>
</dbReference>
<dbReference type="eggNOG" id="COG0681">
    <property type="taxonomic scope" value="Bacteria"/>
</dbReference>
<dbReference type="PANTHER" id="PTHR43390">
    <property type="entry name" value="SIGNAL PEPTIDASE I"/>
    <property type="match status" value="1"/>
</dbReference>
<evidence type="ECO:0000313" key="6">
    <source>
        <dbReference type="EMBL" id="AEF82119.1"/>
    </source>
</evidence>
<dbReference type="EMBL" id="CP001841">
    <property type="protein sequence ID" value="AEF82119.1"/>
    <property type="molecule type" value="Genomic_DNA"/>
</dbReference>
<keyword evidence="4" id="KW-0645">Protease</keyword>
<keyword evidence="4 6" id="KW-0378">Hydrolase</keyword>
<evidence type="ECO:0000256" key="2">
    <source>
        <dbReference type="ARBA" id="ARBA00019232"/>
    </source>
</evidence>
<dbReference type="InterPro" id="IPR019533">
    <property type="entry name" value="Peptidase_S26"/>
</dbReference>
<comment type="subcellular location">
    <subcellularLocation>
        <location evidence="4">Membrane</location>
        <topology evidence="4">Single-pass type II membrane protein</topology>
    </subcellularLocation>
</comment>
<name>F5YCV8_LEAAZ</name>
<organism evidence="6 7">
    <name type="scientific">Leadbettera azotonutricia (strain ATCC BAA-888 / DSM 13862 / ZAS-9)</name>
    <name type="common">Treponema azotonutricium</name>
    <dbReference type="NCBI Taxonomy" id="545695"/>
    <lineage>
        <taxon>Bacteria</taxon>
        <taxon>Pseudomonadati</taxon>
        <taxon>Spirochaetota</taxon>
        <taxon>Spirochaetia</taxon>
        <taxon>Spirochaetales</taxon>
        <taxon>Breznakiellaceae</taxon>
        <taxon>Leadbettera</taxon>
    </lineage>
</organism>
<evidence type="ECO:0000259" key="5">
    <source>
        <dbReference type="Pfam" id="PF10502"/>
    </source>
</evidence>
<evidence type="ECO:0000256" key="1">
    <source>
        <dbReference type="ARBA" id="ARBA00009370"/>
    </source>
</evidence>
<evidence type="ECO:0000313" key="7">
    <source>
        <dbReference type="Proteomes" id="UP000009222"/>
    </source>
</evidence>
<reference evidence="7" key="1">
    <citation type="submission" date="2009-12" db="EMBL/GenBank/DDBJ databases">
        <title>Complete sequence of Treponema azotonutricium strain ZAS-9.</title>
        <authorList>
            <person name="Tetu S.G."/>
            <person name="Matson E."/>
            <person name="Ren Q."/>
            <person name="Seshadri R."/>
            <person name="Elbourne L."/>
            <person name="Hassan K.A."/>
            <person name="Durkin A."/>
            <person name="Radune D."/>
            <person name="Mohamoud Y."/>
            <person name="Shay R."/>
            <person name="Jin S."/>
            <person name="Zhang X."/>
            <person name="Lucey K."/>
            <person name="Ballor N.R."/>
            <person name="Ottesen E."/>
            <person name="Rosenthal R."/>
            <person name="Allen A."/>
            <person name="Leadbetter J.R."/>
            <person name="Paulsen I.T."/>
        </authorList>
    </citation>
    <scope>NUCLEOTIDE SEQUENCE [LARGE SCALE GENOMIC DNA]</scope>
    <source>
        <strain evidence="7">ATCC BAA-888 / DSM 13862 / ZAS-9</strain>
    </source>
</reference>
<proteinExistence type="inferred from homology"/>
<feature type="active site" evidence="3">
    <location>
        <position position="157"/>
    </location>
</feature>
<dbReference type="NCBIfam" id="TIGR02227">
    <property type="entry name" value="sigpep_I_bact"/>
    <property type="match status" value="1"/>
</dbReference>
<dbReference type="CDD" id="cd06530">
    <property type="entry name" value="S26_SPase_I"/>
    <property type="match status" value="2"/>
</dbReference>
<feature type="active site" evidence="3">
    <location>
        <position position="70"/>
    </location>
</feature>
<dbReference type="OrthoDB" id="9802919at2"/>
<dbReference type="InParanoid" id="F5YCV8"/>
<dbReference type="GO" id="GO:0004252">
    <property type="term" value="F:serine-type endopeptidase activity"/>
    <property type="evidence" value="ECO:0007669"/>
    <property type="project" value="InterPro"/>
</dbReference>
<dbReference type="PANTHER" id="PTHR43390:SF1">
    <property type="entry name" value="CHLOROPLAST PROCESSING PEPTIDASE"/>
    <property type="match status" value="1"/>
</dbReference>
<dbReference type="Pfam" id="PF10502">
    <property type="entry name" value="Peptidase_S26"/>
    <property type="match status" value="1"/>
</dbReference>
<dbReference type="GO" id="GO:0006465">
    <property type="term" value="P:signal peptide processing"/>
    <property type="evidence" value="ECO:0007669"/>
    <property type="project" value="InterPro"/>
</dbReference>
<feature type="transmembrane region" description="Helical" evidence="4">
    <location>
        <begin position="38"/>
        <end position="61"/>
    </location>
</feature>
<keyword evidence="4" id="KW-0812">Transmembrane</keyword>
<dbReference type="EC" id="3.4.21.89" evidence="4"/>
<feature type="domain" description="Peptidase S26" evidence="5">
    <location>
        <begin position="40"/>
        <end position="319"/>
    </location>
</feature>
<keyword evidence="4" id="KW-0472">Membrane</keyword>
<dbReference type="Proteomes" id="UP000009222">
    <property type="component" value="Chromosome"/>
</dbReference>
<sequence>MIREIDFFDRLQRATEVFLTARRREKRIKKEKQKAKNFVLDWLEAFLWAAGVVLLINQYLFQAYQIPSGSMIDTLLIGDRIFVNKIIYGPEILPGLGKLPSPVKPKRNDIIIFENPSYISRGTVFDVAQRIIYMLTLSFVDIDKDESGEPKAHFLIKRAVGTGGDWFVQDKGNLRIRFAGEDRWADENDFHDQRGMVHKISRLMDESAYPALEAAGKISAYNNLGLPVPGSLNAEAAPVNNIRYPDYIAHEKAWLEVLRAANPQDSRYRSRLARHTLGWYVPESRILPLGDNRDNSRDGRYFGPVKTSKILGKGSVIYYSWPQLGRIGPIR</sequence>
<dbReference type="GO" id="GO:0016020">
    <property type="term" value="C:membrane"/>
    <property type="evidence" value="ECO:0007669"/>
    <property type="project" value="UniProtKB-SubCell"/>
</dbReference>
<comment type="similarity">
    <text evidence="1 4">Belongs to the peptidase S26 family.</text>
</comment>
<accession>F5YCV8</accession>
<comment type="catalytic activity">
    <reaction evidence="4">
        <text>Cleavage of hydrophobic, N-terminal signal or leader sequences from secreted and periplasmic proteins.</text>
        <dbReference type="EC" id="3.4.21.89"/>
    </reaction>
</comment>
<dbReference type="PRINTS" id="PR00727">
    <property type="entry name" value="LEADERPTASE"/>
</dbReference>